<dbReference type="InterPro" id="IPR052159">
    <property type="entry name" value="Competence_DNA_uptake"/>
</dbReference>
<evidence type="ECO:0000313" key="3">
    <source>
        <dbReference type="Proteomes" id="UP000183404"/>
    </source>
</evidence>
<reference evidence="2 3" key="1">
    <citation type="submission" date="2016-10" db="EMBL/GenBank/DDBJ databases">
        <authorList>
            <person name="de Groot N.N."/>
        </authorList>
    </citation>
    <scope>NUCLEOTIDE SEQUENCE [LARGE SCALE GENOMIC DNA]</scope>
    <source>
        <strain evidence="2 3">DSM 569</strain>
    </source>
</reference>
<dbReference type="Gene3D" id="3.60.15.10">
    <property type="entry name" value="Ribonuclease Z/Hydroxyacylglutathione hydrolase-like"/>
    <property type="match status" value="1"/>
</dbReference>
<dbReference type="SMART" id="SM00849">
    <property type="entry name" value="Lactamase_B"/>
    <property type="match status" value="1"/>
</dbReference>
<sequence>MYKKRLLLPFILILFAFILTGCTIFDNTSTHEVQQLLQDEGTKSQQETVKKSETDSLTINYIDVGQGDSIFVQTPSGKTILIDAGTPEMGSKVVNYIKSRGINKIDILIGTHPHNDHIGGIVEVIKTFKIVKFYMPKVTTTTRTFEEVLKAAKSKGLSINVAKAGVVIDLGDGIIAKMLAPNSSHYEDLNNYSAVVKITYGNTSFLLTGDAGEQSEKEMLSEGYNLKADVLKIGHHGSSSASTWAFLKAVHPKYAVISCGKYNDYGHPHKETMKKLRSLGIIVYRTDECGTVIAVSDGKTINFNVEPGDYLSGSEIKR</sequence>
<dbReference type="Proteomes" id="UP000183404">
    <property type="component" value="Unassembled WGS sequence"/>
</dbReference>
<dbReference type="InterPro" id="IPR001279">
    <property type="entry name" value="Metallo-B-lactamas"/>
</dbReference>
<dbReference type="AlphaFoldDB" id="A0A1I2B145"/>
<evidence type="ECO:0000259" key="1">
    <source>
        <dbReference type="SMART" id="SM00849"/>
    </source>
</evidence>
<dbReference type="PANTHER" id="PTHR30619:SF7">
    <property type="entry name" value="BETA-LACTAMASE DOMAIN PROTEIN"/>
    <property type="match status" value="1"/>
</dbReference>
<dbReference type="SUPFAM" id="SSF56281">
    <property type="entry name" value="Metallo-hydrolase/oxidoreductase"/>
    <property type="match status" value="1"/>
</dbReference>
<evidence type="ECO:0000313" key="2">
    <source>
        <dbReference type="EMBL" id="SDF38102.1"/>
    </source>
</evidence>
<dbReference type="EMBL" id="FNBS01000011">
    <property type="protein sequence ID" value="SDF38102.1"/>
    <property type="molecule type" value="Genomic_DNA"/>
</dbReference>
<gene>
    <name evidence="2" type="ORF">SAMN04244560_00657</name>
</gene>
<organism evidence="2 3">
    <name type="scientific">Thermoanaerobacter thermohydrosulfuricus</name>
    <name type="common">Clostridium thermohydrosulfuricum</name>
    <dbReference type="NCBI Taxonomy" id="1516"/>
    <lineage>
        <taxon>Bacteria</taxon>
        <taxon>Bacillati</taxon>
        <taxon>Bacillota</taxon>
        <taxon>Clostridia</taxon>
        <taxon>Thermoanaerobacterales</taxon>
        <taxon>Thermoanaerobacteraceae</taxon>
        <taxon>Thermoanaerobacter</taxon>
    </lineage>
</organism>
<name>A0A1I2B145_THETY</name>
<protein>
    <submittedName>
        <fullName evidence="2">Metal-dependent hydrolase, beta-lactamase superfamily II</fullName>
    </submittedName>
</protein>
<dbReference type="InterPro" id="IPR035681">
    <property type="entry name" value="ComA-like_MBL"/>
</dbReference>
<dbReference type="GO" id="GO:0016787">
    <property type="term" value="F:hydrolase activity"/>
    <property type="evidence" value="ECO:0007669"/>
    <property type="project" value="UniProtKB-KW"/>
</dbReference>
<dbReference type="PANTHER" id="PTHR30619">
    <property type="entry name" value="DNA INTERNALIZATION/COMPETENCE PROTEIN COMEC/REC2"/>
    <property type="match status" value="1"/>
</dbReference>
<dbReference type="InterPro" id="IPR036866">
    <property type="entry name" value="RibonucZ/Hydroxyglut_hydro"/>
</dbReference>
<dbReference type="Pfam" id="PF00753">
    <property type="entry name" value="Lactamase_B"/>
    <property type="match status" value="1"/>
</dbReference>
<keyword evidence="2" id="KW-0378">Hydrolase</keyword>
<feature type="domain" description="Metallo-beta-lactamase" evidence="1">
    <location>
        <begin position="66"/>
        <end position="261"/>
    </location>
</feature>
<dbReference type="PROSITE" id="PS51257">
    <property type="entry name" value="PROKAR_LIPOPROTEIN"/>
    <property type="match status" value="1"/>
</dbReference>
<dbReference type="CDD" id="cd07731">
    <property type="entry name" value="ComA-like_MBL-fold"/>
    <property type="match status" value="1"/>
</dbReference>
<accession>A0A1I2B145</accession>
<proteinExistence type="predicted"/>
<dbReference type="RefSeq" id="WP_074592215.1">
    <property type="nucleotide sequence ID" value="NZ_FNBS01000011.1"/>
</dbReference>